<evidence type="ECO:0000313" key="9">
    <source>
        <dbReference type="EMBL" id="KAF9678060.1"/>
    </source>
</evidence>
<dbReference type="Pfam" id="PF03348">
    <property type="entry name" value="Serinc"/>
    <property type="match status" value="2"/>
</dbReference>
<feature type="transmembrane region" description="Helical" evidence="7">
    <location>
        <begin position="79"/>
        <end position="101"/>
    </location>
</feature>
<proteinExistence type="inferred from homology"/>
<feature type="transmembrane region" description="Helical" evidence="7">
    <location>
        <begin position="434"/>
        <end position="458"/>
    </location>
</feature>
<feature type="transmembrane region" description="Helical" evidence="7">
    <location>
        <begin position="264"/>
        <end position="282"/>
    </location>
</feature>
<evidence type="ECO:0000256" key="8">
    <source>
        <dbReference type="SAM" id="SignalP"/>
    </source>
</evidence>
<name>A0A835JV62_9ROSI</name>
<keyword evidence="8" id="KW-0732">Signal</keyword>
<feature type="chain" id="PRO_5033015856" description="Serine incorporator" evidence="8">
    <location>
        <begin position="19"/>
        <end position="464"/>
    </location>
</feature>
<dbReference type="EMBL" id="JADGMS010000008">
    <property type="protein sequence ID" value="KAF9678060.1"/>
    <property type="molecule type" value="Genomic_DNA"/>
</dbReference>
<evidence type="ECO:0000256" key="6">
    <source>
        <dbReference type="SAM" id="MobiDB-lite"/>
    </source>
</evidence>
<feature type="transmembrane region" description="Helical" evidence="7">
    <location>
        <begin position="327"/>
        <end position="347"/>
    </location>
</feature>
<gene>
    <name evidence="9" type="ORF">SADUNF_Sadunf08G0172700</name>
</gene>
<dbReference type="AlphaFoldDB" id="A0A835JV62"/>
<comment type="caution">
    <text evidence="9">The sequence shown here is derived from an EMBL/GenBank/DDBJ whole genome shotgun (WGS) entry which is preliminary data.</text>
</comment>
<dbReference type="InterPro" id="IPR005016">
    <property type="entry name" value="TDE1/TMS"/>
</dbReference>
<feature type="region of interest" description="Disordered" evidence="6">
    <location>
        <begin position="352"/>
        <end position="386"/>
    </location>
</feature>
<sequence>MSCLLTCFSSCCASLTCGLCTSLASGISKRSARLAYCGLFGASLILSWILREVAAPLLEKIPWIKSSGTHPKEWYQIQAVLRVSLGNFLFFAIFSLIMIGVKDQNDKRDSWHHGGWIAKMVIWLLLVVLMFFLPDAVISVYGQFYSHGWNNWAGNYIDKDRLSDWNFNYFAMLGTSLFYCKVTLGRRLGFSGSIISQKFYPNLGQGCSYWFKWLYCWTLHIHGMMHGLRKMSRNVGCYLAAFTFSGILFMWFNPSGHDCGLNVFFIVMTMILAFAFAVIALHPAVNGSLLPASVISIYCAYVCYTGLSSEPHDYACNGLHNKSKAVSTSTLVLGMLTTVLSVLYSAVRAGSSTTFLSPPSSPKASAGKKPLLEAEEMEEGKEKNKEAEGQPVGYSYTFFHLIFALASMYSAMLLSGWTDTTESSSLIDVGWTSVWVRICTEWITGLLYAWTLLAPLFFPDREFF</sequence>
<feature type="transmembrane region" description="Helical" evidence="7">
    <location>
        <begin position="289"/>
        <end position="307"/>
    </location>
</feature>
<dbReference type="GO" id="GO:0016020">
    <property type="term" value="C:membrane"/>
    <property type="evidence" value="ECO:0007669"/>
    <property type="project" value="UniProtKB-SubCell"/>
</dbReference>
<evidence type="ECO:0000256" key="1">
    <source>
        <dbReference type="ARBA" id="ARBA00004141"/>
    </source>
</evidence>
<feature type="transmembrane region" description="Helical" evidence="7">
    <location>
        <begin position="393"/>
        <end position="414"/>
    </location>
</feature>
<evidence type="ECO:0000256" key="5">
    <source>
        <dbReference type="ARBA" id="ARBA00023136"/>
    </source>
</evidence>
<feature type="signal peptide" evidence="8">
    <location>
        <begin position="1"/>
        <end position="18"/>
    </location>
</feature>
<keyword evidence="4 7" id="KW-1133">Transmembrane helix</keyword>
<keyword evidence="5 7" id="KW-0472">Membrane</keyword>
<reference evidence="9 10" key="1">
    <citation type="submission" date="2020-10" db="EMBL/GenBank/DDBJ databases">
        <title>Plant Genome Project.</title>
        <authorList>
            <person name="Zhang R.-G."/>
        </authorList>
    </citation>
    <scope>NUCLEOTIDE SEQUENCE [LARGE SCALE GENOMIC DNA]</scope>
    <source>
        <strain evidence="9">FAFU-HL-1</strain>
        <tissue evidence="9">Leaf</tissue>
    </source>
</reference>
<accession>A0A835JV62</accession>
<feature type="transmembrane region" description="Helical" evidence="7">
    <location>
        <begin position="235"/>
        <end position="252"/>
    </location>
</feature>
<organism evidence="9 10">
    <name type="scientific">Salix dunnii</name>
    <dbReference type="NCBI Taxonomy" id="1413687"/>
    <lineage>
        <taxon>Eukaryota</taxon>
        <taxon>Viridiplantae</taxon>
        <taxon>Streptophyta</taxon>
        <taxon>Embryophyta</taxon>
        <taxon>Tracheophyta</taxon>
        <taxon>Spermatophyta</taxon>
        <taxon>Magnoliopsida</taxon>
        <taxon>eudicotyledons</taxon>
        <taxon>Gunneridae</taxon>
        <taxon>Pentapetalae</taxon>
        <taxon>rosids</taxon>
        <taxon>fabids</taxon>
        <taxon>Malpighiales</taxon>
        <taxon>Salicaceae</taxon>
        <taxon>Saliceae</taxon>
        <taxon>Salix</taxon>
    </lineage>
</organism>
<dbReference type="PANTHER" id="PTHR10383">
    <property type="entry name" value="SERINE INCORPORATOR"/>
    <property type="match status" value="1"/>
</dbReference>
<evidence type="ECO:0000256" key="2">
    <source>
        <dbReference type="ARBA" id="ARBA00006665"/>
    </source>
</evidence>
<comment type="subcellular location">
    <subcellularLocation>
        <location evidence="1">Membrane</location>
        <topology evidence="1">Multi-pass membrane protein</topology>
    </subcellularLocation>
</comment>
<dbReference type="OrthoDB" id="5963193at2759"/>
<feature type="transmembrane region" description="Helical" evidence="7">
    <location>
        <begin position="34"/>
        <end position="58"/>
    </location>
</feature>
<comment type="similarity">
    <text evidence="2">Belongs to the TDE1 family.</text>
</comment>
<keyword evidence="3 7" id="KW-0812">Transmembrane</keyword>
<keyword evidence="10" id="KW-1185">Reference proteome</keyword>
<dbReference type="PANTHER" id="PTHR10383:SF9">
    <property type="entry name" value="SERINE INCORPORATOR, ISOFORM F"/>
    <property type="match status" value="1"/>
</dbReference>
<evidence type="ECO:0008006" key="11">
    <source>
        <dbReference type="Google" id="ProtNLM"/>
    </source>
</evidence>
<feature type="transmembrane region" description="Helical" evidence="7">
    <location>
        <begin position="121"/>
        <end position="141"/>
    </location>
</feature>
<dbReference type="Proteomes" id="UP000657918">
    <property type="component" value="Chromosome 8"/>
</dbReference>
<evidence type="ECO:0000313" key="10">
    <source>
        <dbReference type="Proteomes" id="UP000657918"/>
    </source>
</evidence>
<evidence type="ECO:0000256" key="7">
    <source>
        <dbReference type="SAM" id="Phobius"/>
    </source>
</evidence>
<protein>
    <recommendedName>
        <fullName evidence="11">Serine incorporator</fullName>
    </recommendedName>
</protein>
<evidence type="ECO:0000256" key="4">
    <source>
        <dbReference type="ARBA" id="ARBA00022989"/>
    </source>
</evidence>
<evidence type="ECO:0000256" key="3">
    <source>
        <dbReference type="ARBA" id="ARBA00022692"/>
    </source>
</evidence>